<proteinExistence type="predicted"/>
<accession>A0A0K2V697</accession>
<name>A0A0K2V697_LEPSM</name>
<sequence>MIYGAGFIYQSKCYSEQSAGMTGIHQLLGAIFINERKITSKRLHFEKTIVLSKTYKIFEGELDRHKTFFGRTDYLWVYVNYVIL</sequence>
<dbReference type="AlphaFoldDB" id="A0A0K2V697"/>
<protein>
    <submittedName>
        <fullName evidence="1">Uncharacterized protein</fullName>
    </submittedName>
</protein>
<evidence type="ECO:0000313" key="1">
    <source>
        <dbReference type="EMBL" id="CDW45999.1"/>
    </source>
</evidence>
<organism evidence="1">
    <name type="scientific">Lepeophtheirus salmonis</name>
    <name type="common">Salmon louse</name>
    <name type="synonym">Caligus salmonis</name>
    <dbReference type="NCBI Taxonomy" id="72036"/>
    <lineage>
        <taxon>Eukaryota</taxon>
        <taxon>Metazoa</taxon>
        <taxon>Ecdysozoa</taxon>
        <taxon>Arthropoda</taxon>
        <taxon>Crustacea</taxon>
        <taxon>Multicrustacea</taxon>
        <taxon>Hexanauplia</taxon>
        <taxon>Copepoda</taxon>
        <taxon>Siphonostomatoida</taxon>
        <taxon>Caligidae</taxon>
        <taxon>Lepeophtheirus</taxon>
    </lineage>
</organism>
<reference evidence="1" key="1">
    <citation type="submission" date="2014-05" db="EMBL/GenBank/DDBJ databases">
        <authorList>
            <person name="Chronopoulou M."/>
        </authorList>
    </citation>
    <scope>NUCLEOTIDE SEQUENCE</scope>
    <source>
        <tissue evidence="1">Whole organism</tissue>
    </source>
</reference>
<dbReference type="EMBL" id="HACA01028638">
    <property type="protein sequence ID" value="CDW45999.1"/>
    <property type="molecule type" value="Transcribed_RNA"/>
</dbReference>